<feature type="transmembrane region" description="Helical" evidence="7">
    <location>
        <begin position="181"/>
        <end position="200"/>
    </location>
</feature>
<evidence type="ECO:0000256" key="7">
    <source>
        <dbReference type="SAM" id="Phobius"/>
    </source>
</evidence>
<dbReference type="RefSeq" id="WP_327787839.1">
    <property type="nucleotide sequence ID" value="NZ_JARGEQ010000018.1"/>
</dbReference>
<dbReference type="PANTHER" id="PTHR11403:SF10">
    <property type="entry name" value="CYTOCHROME C OXIDASE"/>
    <property type="match status" value="1"/>
</dbReference>
<comment type="subcellular location">
    <subcellularLocation>
        <location evidence="6">Cell membrane</location>
        <topology evidence="6">Multi-pass membrane protein</topology>
    </subcellularLocation>
    <subcellularLocation>
        <location evidence="1">Membrane</location>
        <topology evidence="1">Multi-pass membrane protein</topology>
    </subcellularLocation>
</comment>
<dbReference type="Proteomes" id="UP001301140">
    <property type="component" value="Unassembled WGS sequence"/>
</dbReference>
<evidence type="ECO:0000259" key="8">
    <source>
        <dbReference type="PROSITE" id="PS50253"/>
    </source>
</evidence>
<name>A0AAP3XQ94_9PROT</name>
<dbReference type="InterPro" id="IPR013833">
    <property type="entry name" value="Cyt_c_oxidase_su3_a-hlx"/>
</dbReference>
<protein>
    <submittedName>
        <fullName evidence="9">Cytochrome c oxidase subunit 3</fullName>
    </submittedName>
</protein>
<reference evidence="9 10" key="1">
    <citation type="submission" date="2023-03" db="EMBL/GenBank/DDBJ databases">
        <title>YIM 152171 draft genome.</title>
        <authorList>
            <person name="Yang Z."/>
        </authorList>
    </citation>
    <scope>NUCLEOTIDE SEQUENCE [LARGE SCALE GENOMIC DNA]</scope>
    <source>
        <strain evidence="9 10">YIM 152171</strain>
    </source>
</reference>
<evidence type="ECO:0000256" key="1">
    <source>
        <dbReference type="ARBA" id="ARBA00004141"/>
    </source>
</evidence>
<feature type="domain" description="Heme-copper oxidase subunit III family profile" evidence="8">
    <location>
        <begin position="31"/>
        <end position="204"/>
    </location>
</feature>
<evidence type="ECO:0000313" key="10">
    <source>
        <dbReference type="Proteomes" id="UP001301140"/>
    </source>
</evidence>
<dbReference type="SUPFAM" id="SSF81452">
    <property type="entry name" value="Cytochrome c oxidase subunit III-like"/>
    <property type="match status" value="1"/>
</dbReference>
<dbReference type="PROSITE" id="PS50253">
    <property type="entry name" value="COX3"/>
    <property type="match status" value="1"/>
</dbReference>
<dbReference type="InterPro" id="IPR024791">
    <property type="entry name" value="Cyt_c/ubiquinol_Oxase_su3"/>
</dbReference>
<dbReference type="InterPro" id="IPR000298">
    <property type="entry name" value="Cyt_c_oxidase-like_su3"/>
</dbReference>
<keyword evidence="5 7" id="KW-0472">Membrane</keyword>
<evidence type="ECO:0000256" key="3">
    <source>
        <dbReference type="ARBA" id="ARBA00022692"/>
    </source>
</evidence>
<evidence type="ECO:0000256" key="5">
    <source>
        <dbReference type="ARBA" id="ARBA00023136"/>
    </source>
</evidence>
<comment type="similarity">
    <text evidence="2 6">Belongs to the cytochrome c oxidase subunit 3 family.</text>
</comment>
<feature type="transmembrane region" description="Helical" evidence="7">
    <location>
        <begin position="101"/>
        <end position="119"/>
    </location>
</feature>
<dbReference type="EMBL" id="JARGEQ010000018">
    <property type="protein sequence ID" value="MDF1585421.1"/>
    <property type="molecule type" value="Genomic_DNA"/>
</dbReference>
<evidence type="ECO:0000256" key="2">
    <source>
        <dbReference type="ARBA" id="ARBA00010581"/>
    </source>
</evidence>
<dbReference type="GO" id="GO:0005886">
    <property type="term" value="C:plasma membrane"/>
    <property type="evidence" value="ECO:0007669"/>
    <property type="project" value="UniProtKB-SubCell"/>
</dbReference>
<accession>A0AAP3XQ94</accession>
<gene>
    <name evidence="9" type="ORF">PZ740_03365</name>
</gene>
<keyword evidence="10" id="KW-1185">Reference proteome</keyword>
<proteinExistence type="inferred from homology"/>
<keyword evidence="4 7" id="KW-1133">Transmembrane helix</keyword>
<feature type="transmembrane region" description="Helical" evidence="7">
    <location>
        <begin position="139"/>
        <end position="160"/>
    </location>
</feature>
<dbReference type="Pfam" id="PF00510">
    <property type="entry name" value="COX3"/>
    <property type="match status" value="1"/>
</dbReference>
<dbReference type="GO" id="GO:0019646">
    <property type="term" value="P:aerobic electron transport chain"/>
    <property type="evidence" value="ECO:0007669"/>
    <property type="project" value="InterPro"/>
</dbReference>
<dbReference type="InterPro" id="IPR035973">
    <property type="entry name" value="Cyt_c_oxidase_su3-like_sf"/>
</dbReference>
<feature type="transmembrane region" description="Helical" evidence="7">
    <location>
        <begin position="32"/>
        <end position="53"/>
    </location>
</feature>
<dbReference type="PANTHER" id="PTHR11403">
    <property type="entry name" value="CYTOCHROME C OXIDASE SUBUNIT III"/>
    <property type="match status" value="1"/>
</dbReference>
<dbReference type="AlphaFoldDB" id="A0AAP3XQ94"/>
<evidence type="ECO:0000256" key="6">
    <source>
        <dbReference type="RuleBase" id="RU003376"/>
    </source>
</evidence>
<keyword evidence="3 6" id="KW-0812">Transmembrane</keyword>
<evidence type="ECO:0000313" key="9">
    <source>
        <dbReference type="EMBL" id="MDF1585421.1"/>
    </source>
</evidence>
<feature type="transmembrane region" description="Helical" evidence="7">
    <location>
        <begin position="68"/>
        <end position="89"/>
    </location>
</feature>
<dbReference type="Gene3D" id="1.20.120.80">
    <property type="entry name" value="Cytochrome c oxidase, subunit III, four-helix bundle"/>
    <property type="match status" value="1"/>
</dbReference>
<organism evidence="9 10">
    <name type="scientific">Marinimicrococcus flavescens</name>
    <dbReference type="NCBI Taxonomy" id="3031815"/>
    <lineage>
        <taxon>Bacteria</taxon>
        <taxon>Pseudomonadati</taxon>
        <taxon>Pseudomonadota</taxon>
        <taxon>Alphaproteobacteria</taxon>
        <taxon>Geminicoccales</taxon>
        <taxon>Geminicoccaceae</taxon>
        <taxon>Marinimicrococcus</taxon>
    </lineage>
</organism>
<sequence length="216" mass="23755">MGLFQQLTEKPWLPSPLPLADARAIRLPAARLGLRVFCGVVTVLFFLLLVAYAERMAFEEWRPSAQPWLMWLNTALLLTASAGMQWAVTGVREERIEAVRTGLAGGGLFAVAFLAGQLVAWRQLALMTPFDITNASIAFFYLITALHGLHLLGGLVALGWTATRLQGDPPPAGLRLNVELCAVYWHFLLVVWLVLFGLLFSGNDNLEILLALCGVR</sequence>
<evidence type="ECO:0000256" key="4">
    <source>
        <dbReference type="ARBA" id="ARBA00022989"/>
    </source>
</evidence>
<dbReference type="GO" id="GO:0004129">
    <property type="term" value="F:cytochrome-c oxidase activity"/>
    <property type="evidence" value="ECO:0007669"/>
    <property type="project" value="InterPro"/>
</dbReference>
<comment type="caution">
    <text evidence="9">The sequence shown here is derived from an EMBL/GenBank/DDBJ whole genome shotgun (WGS) entry which is preliminary data.</text>
</comment>